<feature type="transmembrane region" description="Helical" evidence="1">
    <location>
        <begin position="114"/>
        <end position="132"/>
    </location>
</feature>
<feature type="signal peptide" evidence="2">
    <location>
        <begin position="1"/>
        <end position="17"/>
    </location>
</feature>
<keyword evidence="1" id="KW-0472">Membrane</keyword>
<keyword evidence="1" id="KW-0812">Transmembrane</keyword>
<accession>E4XQT0</accession>
<dbReference type="Gene3D" id="2.10.25.10">
    <property type="entry name" value="Laminin"/>
    <property type="match status" value="1"/>
</dbReference>
<evidence type="ECO:0000256" key="1">
    <source>
        <dbReference type="SAM" id="Phobius"/>
    </source>
</evidence>
<feature type="chain" id="PRO_5007654022" description="EGF-like domain-containing protein" evidence="2">
    <location>
        <begin position="18"/>
        <end position="143"/>
    </location>
</feature>
<keyword evidence="1" id="KW-1133">Transmembrane helix</keyword>
<evidence type="ECO:0000313" key="3">
    <source>
        <dbReference type="EMBL" id="CBY12166.1"/>
    </source>
</evidence>
<evidence type="ECO:0000313" key="5">
    <source>
        <dbReference type="Proteomes" id="UP000001307"/>
    </source>
</evidence>
<dbReference type="EMBL" id="FN653108">
    <property type="protein sequence ID" value="CBY12166.1"/>
    <property type="molecule type" value="Genomic_DNA"/>
</dbReference>
<dbReference type="EMBL" id="FN654533">
    <property type="protein sequence ID" value="CBY34685.1"/>
    <property type="molecule type" value="Genomic_DNA"/>
</dbReference>
<organism evidence="3">
    <name type="scientific">Oikopleura dioica</name>
    <name type="common">Tunicate</name>
    <dbReference type="NCBI Taxonomy" id="34765"/>
    <lineage>
        <taxon>Eukaryota</taxon>
        <taxon>Metazoa</taxon>
        <taxon>Chordata</taxon>
        <taxon>Tunicata</taxon>
        <taxon>Appendicularia</taxon>
        <taxon>Copelata</taxon>
        <taxon>Oikopleuridae</taxon>
        <taxon>Oikopleura</taxon>
    </lineage>
</organism>
<name>E4XQT0_OIKDI</name>
<dbReference type="InParanoid" id="E4XQT0"/>
<dbReference type="Proteomes" id="UP000001307">
    <property type="component" value="Unassembled WGS sequence"/>
</dbReference>
<keyword evidence="5" id="KW-1185">Reference proteome</keyword>
<dbReference type="OrthoDB" id="6156466at2759"/>
<dbReference type="AlphaFoldDB" id="E4XQT0"/>
<protein>
    <recommendedName>
        <fullName evidence="6">EGF-like domain-containing protein</fullName>
    </recommendedName>
</protein>
<evidence type="ECO:0000313" key="4">
    <source>
        <dbReference type="EMBL" id="CBY34685.1"/>
    </source>
</evidence>
<evidence type="ECO:0008006" key="6">
    <source>
        <dbReference type="Google" id="ProtNLM"/>
    </source>
</evidence>
<sequence length="143" mass="14858">MKFFYGVLFAFVAVATAENPACPANYWTNPDGAALLCGCCAQGAPCDTKTGMCSGGCIPGYTGADCTEPTCNDVTCDESAGLCYGPNQCVCAKNYAQNENDGGCHSMRISGLKGAFSALAILITAITICGTIQHQRMKGRTVE</sequence>
<proteinExistence type="predicted"/>
<reference evidence="3" key="1">
    <citation type="journal article" date="2010" name="Science">
        <title>Plasticity of animal genome architecture unmasked by rapid evolution of a pelagic tunicate.</title>
        <authorList>
            <person name="Denoeud F."/>
            <person name="Henriet S."/>
            <person name="Mungpakdee S."/>
            <person name="Aury J.M."/>
            <person name="Da Silva C."/>
            <person name="Brinkmann H."/>
            <person name="Mikhaleva J."/>
            <person name="Olsen L.C."/>
            <person name="Jubin C."/>
            <person name="Canestro C."/>
            <person name="Bouquet J.M."/>
            <person name="Danks G."/>
            <person name="Poulain J."/>
            <person name="Campsteijn C."/>
            <person name="Adamski M."/>
            <person name="Cross I."/>
            <person name="Yadetie F."/>
            <person name="Muffato M."/>
            <person name="Louis A."/>
            <person name="Butcher S."/>
            <person name="Tsagkogeorga G."/>
            <person name="Konrad A."/>
            <person name="Singh S."/>
            <person name="Jensen M.F."/>
            <person name="Cong E.H."/>
            <person name="Eikeseth-Otteraa H."/>
            <person name="Noel B."/>
            <person name="Anthouard V."/>
            <person name="Porcel B.M."/>
            <person name="Kachouri-Lafond R."/>
            <person name="Nishino A."/>
            <person name="Ugolini M."/>
            <person name="Chourrout P."/>
            <person name="Nishida H."/>
            <person name="Aasland R."/>
            <person name="Huzurbazar S."/>
            <person name="Westhof E."/>
            <person name="Delsuc F."/>
            <person name="Lehrach H."/>
            <person name="Reinhardt R."/>
            <person name="Weissenbach J."/>
            <person name="Roy S.W."/>
            <person name="Artiguenave F."/>
            <person name="Postlethwait J.H."/>
            <person name="Manak J.R."/>
            <person name="Thompson E.M."/>
            <person name="Jaillon O."/>
            <person name="Du Pasquier L."/>
            <person name="Boudinot P."/>
            <person name="Liberles D.A."/>
            <person name="Volff J.N."/>
            <person name="Philippe H."/>
            <person name="Lenhard B."/>
            <person name="Roest Crollius H."/>
            <person name="Wincker P."/>
            <person name="Chourrout D."/>
        </authorList>
    </citation>
    <scope>NUCLEOTIDE SEQUENCE [LARGE SCALE GENOMIC DNA]</scope>
</reference>
<gene>
    <name evidence="3" type="ORF">GSOID_T00018039001</name>
    <name evidence="4" type="ORF">GSOID_T00024717001</name>
</gene>
<dbReference type="Proteomes" id="UP000011014">
    <property type="component" value="Unassembled WGS sequence"/>
</dbReference>
<evidence type="ECO:0000256" key="2">
    <source>
        <dbReference type="SAM" id="SignalP"/>
    </source>
</evidence>
<keyword evidence="2" id="KW-0732">Signal</keyword>